<proteinExistence type="predicted"/>
<dbReference type="EMBL" id="JACHWS010000001">
    <property type="protein sequence ID" value="MBB3036257.1"/>
    <property type="molecule type" value="Genomic_DNA"/>
</dbReference>
<dbReference type="SUPFAM" id="SSF56801">
    <property type="entry name" value="Acetyl-CoA synthetase-like"/>
    <property type="match status" value="1"/>
</dbReference>
<keyword evidence="4" id="KW-1185">Reference proteome</keyword>
<feature type="domain" description="AMP-binding enzyme C-terminal" evidence="2">
    <location>
        <begin position="409"/>
        <end position="484"/>
    </location>
</feature>
<gene>
    <name evidence="3" type="ORF">FHU29_000691</name>
</gene>
<dbReference type="Pfam" id="PF00501">
    <property type="entry name" value="AMP-binding"/>
    <property type="match status" value="1"/>
</dbReference>
<evidence type="ECO:0000313" key="4">
    <source>
        <dbReference type="Proteomes" id="UP000567922"/>
    </source>
</evidence>
<protein>
    <submittedName>
        <fullName evidence="3">Long-chain acyl-CoA synthetase</fullName>
        <ecNumber evidence="3">6.2.1.3</ecNumber>
    </submittedName>
</protein>
<feature type="domain" description="AMP-dependent synthetase/ligase" evidence="1">
    <location>
        <begin position="11"/>
        <end position="359"/>
    </location>
</feature>
<evidence type="ECO:0000259" key="1">
    <source>
        <dbReference type="Pfam" id="PF00501"/>
    </source>
</evidence>
<dbReference type="Proteomes" id="UP000567922">
    <property type="component" value="Unassembled WGS sequence"/>
</dbReference>
<dbReference type="InterPro" id="IPR042099">
    <property type="entry name" value="ANL_N_sf"/>
</dbReference>
<dbReference type="CDD" id="cd05936">
    <property type="entry name" value="FC-FACS_FadD_like"/>
    <property type="match status" value="1"/>
</dbReference>
<sequence>MTNLVTSFLSTANASPTATAVRLGAQALTYAELENAARRVAGLLIHRGIKPGDSVAIMVPKIVAFPALYYGILLAGGVVVPMNPLLKNREVAYYLGDSGAKLVFAWHAVALEAQAGALEAHTSVVEVDESFVGSISAAPLTDVVDRDEDDTAVILYTSGTTGHPKGAELTHFNLRRNADRFAHDWLKLSAADVVLGCLPLFHTFGQTVSMNCTLFSGATLVLLPQFTGDLALDAIEKEKVTIFAGVPTMYSAMAEAPGSADADASTLRLCCSGGAALPLDTLTSFEDTFHTVIIEGYGLSETSPVCCFNPPEGDRKIGSVGLPLDGVEMRVINDDGETLQPGELGEICVRGENVMKGYLGRPTATAEAFIDGWFRTGDIGKTDDDGYFYIVDRKKSLIIRGGYNIYPREVEEVLYEHPDIVEAAVIGIPHPTLGEEVGAAIAVRPGTTVETAAISEFVKARLAAYKYPRHVWVLDELPKGPTGKILRREVQPPATPAEAH</sequence>
<dbReference type="InterPro" id="IPR045851">
    <property type="entry name" value="AMP-bd_C_sf"/>
</dbReference>
<organism evidence="3 4">
    <name type="scientific">Hoyosella altamirensis</name>
    <dbReference type="NCBI Taxonomy" id="616997"/>
    <lineage>
        <taxon>Bacteria</taxon>
        <taxon>Bacillati</taxon>
        <taxon>Actinomycetota</taxon>
        <taxon>Actinomycetes</taxon>
        <taxon>Mycobacteriales</taxon>
        <taxon>Hoyosellaceae</taxon>
        <taxon>Hoyosella</taxon>
    </lineage>
</organism>
<dbReference type="InterPro" id="IPR000873">
    <property type="entry name" value="AMP-dep_synth/lig_dom"/>
</dbReference>
<comment type="caution">
    <text evidence="3">The sequence shown here is derived from an EMBL/GenBank/DDBJ whole genome shotgun (WGS) entry which is preliminary data.</text>
</comment>
<evidence type="ECO:0000313" key="3">
    <source>
        <dbReference type="EMBL" id="MBB3036257.1"/>
    </source>
</evidence>
<dbReference type="GO" id="GO:0004467">
    <property type="term" value="F:long-chain fatty acid-CoA ligase activity"/>
    <property type="evidence" value="ECO:0007669"/>
    <property type="project" value="UniProtKB-EC"/>
</dbReference>
<dbReference type="PANTHER" id="PTHR43767:SF12">
    <property type="entry name" value="AMP-DEPENDENT SYNTHETASE AND LIGASE"/>
    <property type="match status" value="1"/>
</dbReference>
<dbReference type="EC" id="6.2.1.3" evidence="3"/>
<name>A0A839RIP3_9ACTN</name>
<accession>A0A839RIP3</accession>
<dbReference type="InterPro" id="IPR050237">
    <property type="entry name" value="ATP-dep_AMP-bd_enzyme"/>
</dbReference>
<dbReference type="AlphaFoldDB" id="A0A839RIP3"/>
<dbReference type="InterPro" id="IPR020845">
    <property type="entry name" value="AMP-binding_CS"/>
</dbReference>
<dbReference type="Gene3D" id="3.40.50.12780">
    <property type="entry name" value="N-terminal domain of ligase-like"/>
    <property type="match status" value="1"/>
</dbReference>
<reference evidence="3 4" key="1">
    <citation type="submission" date="2020-08" db="EMBL/GenBank/DDBJ databases">
        <title>Sequencing the genomes of 1000 actinobacteria strains.</title>
        <authorList>
            <person name="Klenk H.-P."/>
        </authorList>
    </citation>
    <scope>NUCLEOTIDE SEQUENCE [LARGE SCALE GENOMIC DNA]</scope>
    <source>
        <strain evidence="3 4">DSM 45258</strain>
    </source>
</reference>
<dbReference type="Gene3D" id="3.30.300.30">
    <property type="match status" value="1"/>
</dbReference>
<keyword evidence="3" id="KW-0436">Ligase</keyword>
<dbReference type="InterPro" id="IPR025110">
    <property type="entry name" value="AMP-bd_C"/>
</dbReference>
<dbReference type="OrthoDB" id="9803968at2"/>
<dbReference type="PROSITE" id="PS00455">
    <property type="entry name" value="AMP_BINDING"/>
    <property type="match status" value="1"/>
</dbReference>
<dbReference type="RefSeq" id="WP_064440178.1">
    <property type="nucleotide sequence ID" value="NZ_BDDI01000007.1"/>
</dbReference>
<dbReference type="Pfam" id="PF13193">
    <property type="entry name" value="AMP-binding_C"/>
    <property type="match status" value="1"/>
</dbReference>
<evidence type="ECO:0000259" key="2">
    <source>
        <dbReference type="Pfam" id="PF13193"/>
    </source>
</evidence>
<dbReference type="PANTHER" id="PTHR43767">
    <property type="entry name" value="LONG-CHAIN-FATTY-ACID--COA LIGASE"/>
    <property type="match status" value="1"/>
</dbReference>